<dbReference type="PANTHER" id="PTHR30566:SF5">
    <property type="entry name" value="MECHANOSENSITIVE ION CHANNEL PROTEIN 1, MITOCHONDRIAL-RELATED"/>
    <property type="match status" value="1"/>
</dbReference>
<dbReference type="Pfam" id="PF00027">
    <property type="entry name" value="cNMP_binding"/>
    <property type="match status" value="1"/>
</dbReference>
<name>A0A2W4CSE0_9HYPH</name>
<feature type="compositionally biased region" description="Basic and acidic residues" evidence="6">
    <location>
        <begin position="466"/>
        <end position="478"/>
    </location>
</feature>
<dbReference type="Gene3D" id="2.30.30.60">
    <property type="match status" value="1"/>
</dbReference>
<dbReference type="InterPro" id="IPR000595">
    <property type="entry name" value="cNMP-bd_dom"/>
</dbReference>
<evidence type="ECO:0000256" key="1">
    <source>
        <dbReference type="ARBA" id="ARBA00004651"/>
    </source>
</evidence>
<proteinExistence type="predicted"/>
<evidence type="ECO:0000313" key="9">
    <source>
        <dbReference type="EMBL" id="PZM08324.1"/>
    </source>
</evidence>
<keyword evidence="5 7" id="KW-0472">Membrane</keyword>
<feature type="transmembrane region" description="Helical" evidence="7">
    <location>
        <begin position="81"/>
        <end position="99"/>
    </location>
</feature>
<dbReference type="InterPro" id="IPR018490">
    <property type="entry name" value="cNMP-bd_dom_sf"/>
</dbReference>
<keyword evidence="4 7" id="KW-1133">Transmembrane helix</keyword>
<dbReference type="SMART" id="SM00100">
    <property type="entry name" value="cNMP"/>
    <property type="match status" value="1"/>
</dbReference>
<dbReference type="RefSeq" id="WP_111163874.1">
    <property type="nucleotide sequence ID" value="NZ_PCDP01000070.1"/>
</dbReference>
<evidence type="ECO:0000256" key="2">
    <source>
        <dbReference type="ARBA" id="ARBA00022475"/>
    </source>
</evidence>
<dbReference type="GO" id="GO:0008381">
    <property type="term" value="F:mechanosensitive monoatomic ion channel activity"/>
    <property type="evidence" value="ECO:0007669"/>
    <property type="project" value="UniProtKB-ARBA"/>
</dbReference>
<protein>
    <submittedName>
        <fullName evidence="9">Mechanosensitive ion channel protein</fullName>
    </submittedName>
</protein>
<evidence type="ECO:0000259" key="8">
    <source>
        <dbReference type="PROSITE" id="PS50042"/>
    </source>
</evidence>
<organism evidence="9 10">
    <name type="scientific">Rhizobium tubonense</name>
    <dbReference type="NCBI Taxonomy" id="484088"/>
    <lineage>
        <taxon>Bacteria</taxon>
        <taxon>Pseudomonadati</taxon>
        <taxon>Pseudomonadota</taxon>
        <taxon>Alphaproteobacteria</taxon>
        <taxon>Hyphomicrobiales</taxon>
        <taxon>Rhizobiaceae</taxon>
        <taxon>Rhizobium/Agrobacterium group</taxon>
        <taxon>Rhizobium</taxon>
    </lineage>
</organism>
<accession>A0A2W4CSE0</accession>
<comment type="caution">
    <text evidence="9">The sequence shown here is derived from an EMBL/GenBank/DDBJ whole genome shotgun (WGS) entry which is preliminary data.</text>
</comment>
<evidence type="ECO:0000313" key="10">
    <source>
        <dbReference type="Proteomes" id="UP000248925"/>
    </source>
</evidence>
<dbReference type="InterPro" id="IPR023408">
    <property type="entry name" value="MscS_beta-dom_sf"/>
</dbReference>
<dbReference type="SUPFAM" id="SSF82689">
    <property type="entry name" value="Mechanosensitive channel protein MscS (YggB), C-terminal domain"/>
    <property type="match status" value="1"/>
</dbReference>
<dbReference type="AlphaFoldDB" id="A0A2W4CSE0"/>
<keyword evidence="2" id="KW-1003">Cell membrane</keyword>
<dbReference type="SUPFAM" id="SSF51206">
    <property type="entry name" value="cAMP-binding domain-like"/>
    <property type="match status" value="1"/>
</dbReference>
<comment type="subcellular location">
    <subcellularLocation>
        <location evidence="1">Cell membrane</location>
        <topology evidence="1">Multi-pass membrane protein</topology>
    </subcellularLocation>
</comment>
<dbReference type="InterPro" id="IPR006685">
    <property type="entry name" value="MscS_channel_2nd"/>
</dbReference>
<dbReference type="PIRSF" id="PIRSF026673">
    <property type="entry name" value="UCP026673_ion_chan"/>
    <property type="match status" value="1"/>
</dbReference>
<feature type="region of interest" description="Disordered" evidence="6">
    <location>
        <begin position="466"/>
        <end position="486"/>
    </location>
</feature>
<keyword evidence="10" id="KW-1185">Reference proteome</keyword>
<dbReference type="Pfam" id="PF00924">
    <property type="entry name" value="MS_channel_2nd"/>
    <property type="match status" value="1"/>
</dbReference>
<dbReference type="Gene3D" id="1.10.287.1260">
    <property type="match status" value="1"/>
</dbReference>
<dbReference type="Gene3D" id="2.60.120.10">
    <property type="entry name" value="Jelly Rolls"/>
    <property type="match status" value="1"/>
</dbReference>
<feature type="transmembrane region" description="Helical" evidence="7">
    <location>
        <begin position="41"/>
        <end position="61"/>
    </location>
</feature>
<feature type="transmembrane region" description="Helical" evidence="7">
    <location>
        <begin position="12"/>
        <end position="29"/>
    </location>
</feature>
<dbReference type="InterPro" id="IPR010920">
    <property type="entry name" value="LSM_dom_sf"/>
</dbReference>
<dbReference type="GO" id="GO:0005886">
    <property type="term" value="C:plasma membrane"/>
    <property type="evidence" value="ECO:0007669"/>
    <property type="project" value="UniProtKB-SubCell"/>
</dbReference>
<feature type="domain" description="Cyclic nucleotide-binding" evidence="8">
    <location>
        <begin position="344"/>
        <end position="463"/>
    </location>
</feature>
<dbReference type="SUPFAM" id="SSF50182">
    <property type="entry name" value="Sm-like ribonucleoproteins"/>
    <property type="match status" value="1"/>
</dbReference>
<evidence type="ECO:0000256" key="6">
    <source>
        <dbReference type="SAM" id="MobiDB-lite"/>
    </source>
</evidence>
<evidence type="ECO:0000256" key="4">
    <source>
        <dbReference type="ARBA" id="ARBA00022989"/>
    </source>
</evidence>
<dbReference type="PROSITE" id="PS50042">
    <property type="entry name" value="CNMP_BINDING_3"/>
    <property type="match status" value="1"/>
</dbReference>
<reference evidence="9 10" key="1">
    <citation type="journal article" date="2018" name="Sci. Rep.">
        <title>Rhizobium tumorigenes sp. nov., a novel plant tumorigenic bacterium isolated from cane gall tumors on thornless blackberry.</title>
        <authorList>
            <person name="Kuzmanovi N."/>
            <person name="Smalla K."/>
            <person name="Gronow S."/>
            <person name="PuBawska J."/>
        </authorList>
    </citation>
    <scope>NUCLEOTIDE SEQUENCE [LARGE SCALE GENOMIC DNA]</scope>
    <source>
        <strain evidence="9 10">CCBAU 85046</strain>
    </source>
</reference>
<gene>
    <name evidence="9" type="ORF">CPY51_29325</name>
</gene>
<dbReference type="OrthoDB" id="9775207at2"/>
<dbReference type="InterPro" id="IPR011066">
    <property type="entry name" value="MscS_channel_C_sf"/>
</dbReference>
<sequence length="501" mass="54015">MVSFTHFVQDPIAQFAALVALALIARILARGHSGTRFSANVVFFALLTVLLVSNSVAPWIGDTTAEDLTHHIFIGLAKATWWIGGAMTLVSGVRLFLIFERKPREGRLIQDLLVGLIYSGAALAVIAFVFSLPVGTLIATSGVFAIVLGLALQSTLNDVFSGIALNLGRPYTVGDWIALEDGVQGRVVETNWRATHLLNNTNDLIIVPNSALAKARLTNLTGTDEIHGATITVRLLPTRPPAVVEEAMKTVLLSANCILTSPPPSVSIVGVDSSAIEVELAFKVSNLSRASAARNEIYDLVFRHAKAAGLQLGAPHGAQADAIQSSDGIKHPGTAWRLLNSIALFSTLTEDEMESLAASMKRLTFKKDMVIAPQDASMTSLMIVRSGVVVVEKQTEESCEELTRLAPGDLFGERGVLMGTPETARIRALTFVVVYEISKDHLATVMHDRPSLSDELGQLLAKRMQSEEHLGTGRDKEASGQPTSLAERIRHLFEVPHTLKK</sequence>
<evidence type="ECO:0000256" key="7">
    <source>
        <dbReference type="SAM" id="Phobius"/>
    </source>
</evidence>
<dbReference type="CDD" id="cd00038">
    <property type="entry name" value="CAP_ED"/>
    <property type="match status" value="1"/>
</dbReference>
<evidence type="ECO:0000256" key="5">
    <source>
        <dbReference type="ARBA" id="ARBA00023136"/>
    </source>
</evidence>
<dbReference type="Proteomes" id="UP000248925">
    <property type="component" value="Unassembled WGS sequence"/>
</dbReference>
<dbReference type="PANTHER" id="PTHR30566">
    <property type="entry name" value="YNAI-RELATED MECHANOSENSITIVE ION CHANNEL"/>
    <property type="match status" value="1"/>
</dbReference>
<dbReference type="InterPro" id="IPR014710">
    <property type="entry name" value="RmlC-like_jellyroll"/>
</dbReference>
<feature type="transmembrane region" description="Helical" evidence="7">
    <location>
        <begin position="111"/>
        <end position="130"/>
    </location>
</feature>
<keyword evidence="3 7" id="KW-0812">Transmembrane</keyword>
<dbReference type="InterPro" id="IPR016846">
    <property type="entry name" value="cNMP-bd_ion_channel"/>
</dbReference>
<dbReference type="EMBL" id="PCDP01000070">
    <property type="protein sequence ID" value="PZM08324.1"/>
    <property type="molecule type" value="Genomic_DNA"/>
</dbReference>
<evidence type="ECO:0000256" key="3">
    <source>
        <dbReference type="ARBA" id="ARBA00022692"/>
    </source>
</evidence>